<dbReference type="Proteomes" id="UP001178508">
    <property type="component" value="Chromosome 10"/>
</dbReference>
<dbReference type="EMBL" id="OY660873">
    <property type="protein sequence ID" value="CAJ1066118.1"/>
    <property type="molecule type" value="Genomic_DNA"/>
</dbReference>
<evidence type="ECO:0000313" key="2">
    <source>
        <dbReference type="EMBL" id="CAJ1066118.1"/>
    </source>
</evidence>
<proteinExistence type="predicted"/>
<organism evidence="2 3">
    <name type="scientific">Xyrichtys novacula</name>
    <name type="common">Pearly razorfish</name>
    <name type="synonym">Hemipteronotus novacula</name>
    <dbReference type="NCBI Taxonomy" id="13765"/>
    <lineage>
        <taxon>Eukaryota</taxon>
        <taxon>Metazoa</taxon>
        <taxon>Chordata</taxon>
        <taxon>Craniata</taxon>
        <taxon>Vertebrata</taxon>
        <taxon>Euteleostomi</taxon>
        <taxon>Actinopterygii</taxon>
        <taxon>Neopterygii</taxon>
        <taxon>Teleostei</taxon>
        <taxon>Neoteleostei</taxon>
        <taxon>Acanthomorphata</taxon>
        <taxon>Eupercaria</taxon>
        <taxon>Labriformes</taxon>
        <taxon>Labridae</taxon>
        <taxon>Xyrichtys</taxon>
    </lineage>
</organism>
<name>A0AAV1FY65_XYRNO</name>
<evidence type="ECO:0000313" key="3">
    <source>
        <dbReference type="Proteomes" id="UP001178508"/>
    </source>
</evidence>
<dbReference type="AlphaFoldDB" id="A0AAV1FY65"/>
<gene>
    <name evidence="2" type="ORF">XNOV1_A026955</name>
</gene>
<reference evidence="2" key="1">
    <citation type="submission" date="2023-08" db="EMBL/GenBank/DDBJ databases">
        <authorList>
            <person name="Alioto T."/>
            <person name="Alioto T."/>
            <person name="Gomez Garrido J."/>
        </authorList>
    </citation>
    <scope>NUCLEOTIDE SEQUENCE</scope>
</reference>
<evidence type="ECO:0000256" key="1">
    <source>
        <dbReference type="SAM" id="MobiDB-lite"/>
    </source>
</evidence>
<sequence length="123" mass="13566">MRLRRTSPKLCKDENSRPHHTRTKSLARAQLRADTHTHAQSGRWTRRTHTDTVAAGTAAVPGGRKKRDDFGPTSDTVQVTIKHNVLYGDGETDDSCGATASSCCGFKLSGKNTTNFKRHLFVD</sequence>
<keyword evidence="3" id="KW-1185">Reference proteome</keyword>
<feature type="region of interest" description="Disordered" evidence="1">
    <location>
        <begin position="1"/>
        <end position="75"/>
    </location>
</feature>
<accession>A0AAV1FY65</accession>
<protein>
    <submittedName>
        <fullName evidence="2">Zinc finger BED domain-containing protein 4-like</fullName>
    </submittedName>
</protein>